<dbReference type="NCBIfam" id="TIGR00005">
    <property type="entry name" value="rluA_subfam"/>
    <property type="match status" value="1"/>
</dbReference>
<dbReference type="InterPro" id="IPR036019">
    <property type="entry name" value="MscL_channel"/>
</dbReference>
<comment type="caution">
    <text evidence="13">The sequence shown here is derived from an EMBL/GenBank/DDBJ whole genome shotgun (WGS) entry which is preliminary data.</text>
</comment>
<gene>
    <name evidence="13" type="ORF">SCF082_LOCUS22197</name>
</gene>
<evidence type="ECO:0000256" key="8">
    <source>
        <dbReference type="ARBA" id="ARBA00023303"/>
    </source>
</evidence>
<keyword evidence="11" id="KW-0472">Membrane</keyword>
<dbReference type="Pfam" id="PF00849">
    <property type="entry name" value="PseudoU_synth_2"/>
    <property type="match status" value="1"/>
</dbReference>
<evidence type="ECO:0000256" key="2">
    <source>
        <dbReference type="ARBA" id="ARBA00007254"/>
    </source>
</evidence>
<evidence type="ECO:0000259" key="12">
    <source>
        <dbReference type="SMART" id="SM00363"/>
    </source>
</evidence>
<dbReference type="PROSITE" id="PS01327">
    <property type="entry name" value="MSCL"/>
    <property type="match status" value="1"/>
</dbReference>
<evidence type="ECO:0000256" key="5">
    <source>
        <dbReference type="ARBA" id="ARBA00022475"/>
    </source>
</evidence>
<dbReference type="PANTHER" id="PTHR21600:SF44">
    <property type="entry name" value="RIBOSOMAL LARGE SUBUNIT PSEUDOURIDINE SYNTHASE D"/>
    <property type="match status" value="1"/>
</dbReference>
<dbReference type="InterPro" id="IPR050188">
    <property type="entry name" value="RluA_PseudoU_synthase"/>
</dbReference>
<evidence type="ECO:0000256" key="6">
    <source>
        <dbReference type="ARBA" id="ARBA00023065"/>
    </source>
</evidence>
<evidence type="ECO:0000256" key="9">
    <source>
        <dbReference type="PROSITE-ProRule" id="PRU00182"/>
    </source>
</evidence>
<comment type="similarity">
    <text evidence="2">Belongs to the MscL family.</text>
</comment>
<organism evidence="13 14">
    <name type="scientific">Durusdinium trenchii</name>
    <dbReference type="NCBI Taxonomy" id="1381693"/>
    <lineage>
        <taxon>Eukaryota</taxon>
        <taxon>Sar</taxon>
        <taxon>Alveolata</taxon>
        <taxon>Dinophyceae</taxon>
        <taxon>Suessiales</taxon>
        <taxon>Symbiodiniaceae</taxon>
        <taxon>Durusdinium</taxon>
    </lineage>
</organism>
<dbReference type="NCBIfam" id="TIGR00220">
    <property type="entry name" value="mscL"/>
    <property type="match status" value="1"/>
</dbReference>
<dbReference type="NCBIfam" id="NF010557">
    <property type="entry name" value="PRK13952.1"/>
    <property type="match status" value="1"/>
</dbReference>
<comment type="similarity">
    <text evidence="3 10">Belongs to the pseudouridine synthase RluA family.</text>
</comment>
<dbReference type="SUPFAM" id="SSF55174">
    <property type="entry name" value="Alpha-L RNA-binding motif"/>
    <property type="match status" value="1"/>
</dbReference>
<dbReference type="InterPro" id="IPR020103">
    <property type="entry name" value="PsdUridine_synth_cat_dom_sf"/>
</dbReference>
<dbReference type="SUPFAM" id="SSF81330">
    <property type="entry name" value="Gated mechanosensitive channel"/>
    <property type="match status" value="1"/>
</dbReference>
<keyword evidence="5" id="KW-1003">Cell membrane</keyword>
<dbReference type="GO" id="GO:0016853">
    <property type="term" value="F:isomerase activity"/>
    <property type="evidence" value="ECO:0007669"/>
    <property type="project" value="UniProtKB-KW"/>
</dbReference>
<dbReference type="SUPFAM" id="SSF55120">
    <property type="entry name" value="Pseudouridine synthase"/>
    <property type="match status" value="1"/>
</dbReference>
<reference evidence="13 14" key="1">
    <citation type="submission" date="2024-02" db="EMBL/GenBank/DDBJ databases">
        <authorList>
            <person name="Chen Y."/>
            <person name="Shah S."/>
            <person name="Dougan E. K."/>
            <person name="Thang M."/>
            <person name="Chan C."/>
        </authorList>
    </citation>
    <scope>NUCLEOTIDE SEQUENCE [LARGE SCALE GENOMIC DNA]</scope>
</reference>
<accession>A0ABP0LEB4</accession>
<keyword evidence="4" id="KW-0813">Transport</keyword>
<dbReference type="HAMAP" id="MF_00115">
    <property type="entry name" value="MscL"/>
    <property type="match status" value="1"/>
</dbReference>
<keyword evidence="7 10" id="KW-0413">Isomerase</keyword>
<evidence type="ECO:0000256" key="11">
    <source>
        <dbReference type="SAM" id="Phobius"/>
    </source>
</evidence>
<proteinExistence type="inferred from homology"/>
<dbReference type="InterPro" id="IPR036986">
    <property type="entry name" value="S4_RNA-bd_sf"/>
</dbReference>
<keyword evidence="14" id="KW-1185">Reference proteome</keyword>
<evidence type="ECO:0000256" key="1">
    <source>
        <dbReference type="ARBA" id="ARBA00004651"/>
    </source>
</evidence>
<keyword evidence="8" id="KW-0407">Ion channel</keyword>
<evidence type="ECO:0000256" key="3">
    <source>
        <dbReference type="ARBA" id="ARBA00010876"/>
    </source>
</evidence>
<evidence type="ECO:0000313" key="14">
    <source>
        <dbReference type="Proteomes" id="UP001642464"/>
    </source>
</evidence>
<name>A0ABP0LEB4_9DINO</name>
<keyword evidence="6" id="KW-0406">Ion transport</keyword>
<dbReference type="InterPro" id="IPR019823">
    <property type="entry name" value="Mechanosensitive_channel_CS"/>
</dbReference>
<dbReference type="Pfam" id="PF01479">
    <property type="entry name" value="S4"/>
    <property type="match status" value="1"/>
</dbReference>
<feature type="transmembrane region" description="Helical" evidence="11">
    <location>
        <begin position="414"/>
        <end position="438"/>
    </location>
</feature>
<comment type="subcellular location">
    <subcellularLocation>
        <location evidence="1">Cell membrane</location>
        <topology evidence="1">Multi-pass membrane protein</topology>
    </subcellularLocation>
</comment>
<dbReference type="Proteomes" id="UP001642464">
    <property type="component" value="Unassembled WGS sequence"/>
</dbReference>
<keyword evidence="11" id="KW-1133">Transmembrane helix</keyword>
<dbReference type="Pfam" id="PF01741">
    <property type="entry name" value="MscL"/>
    <property type="match status" value="1"/>
</dbReference>
<dbReference type="InterPro" id="IPR037673">
    <property type="entry name" value="MSC/AndL"/>
</dbReference>
<keyword evidence="9" id="KW-0694">RNA-binding</keyword>
<evidence type="ECO:0000313" key="13">
    <source>
        <dbReference type="EMBL" id="CAK9037501.1"/>
    </source>
</evidence>
<dbReference type="Gene3D" id="1.10.1200.120">
    <property type="entry name" value="Large-conductance mechanosensitive channel, MscL, domain 1"/>
    <property type="match status" value="1"/>
</dbReference>
<dbReference type="CDD" id="cd02869">
    <property type="entry name" value="PseudoU_synth_RluA_like"/>
    <property type="match status" value="1"/>
</dbReference>
<dbReference type="CDD" id="cd00165">
    <property type="entry name" value="S4"/>
    <property type="match status" value="1"/>
</dbReference>
<dbReference type="InterPro" id="IPR006225">
    <property type="entry name" value="PsdUridine_synth_RluC/D"/>
</dbReference>
<sequence length="478" mass="52327">MTDAAQPEWPQILVVDESAAGKRLDAFLAAQFTEYSRAAVQRAIAAGQVSVDDQEVKPSMRVEAGWTIRVAGIETVRPGPEPEEIPLDILYEDEWMAVVNKPAGMIVHPAKGHWSGTLASALAFRFGQLSTTGGPQRPGIVHRLDRDTSGVIAVARDDRSHEALAAQFKARTTEKEYWAIVRGVPDRDADVIDRPIGPHPKLREAMAIRPGHPDAREAVTTFEVLERYERFTLLKVLPKTGRTHQIRVHLASIGLPILCDKLYGGSDKATKYDLLPSEPTRKLAATGDQTGYEVVLSRQALHARRLSINHPGTGERITFEAPLAEDFEQTLEYKMGLLKEFQKFAMRGNVVDMAVGIIIGGAFGKIVSSLVGDILMPTIGTLTGSGSLGGKFLWFGEGDKPASLEAARAAGGPYIAWGNFVQTTIDFLIIAAAIFLMIKLMNKAQEQFAEKPEAEKPAPPEDIQLLREIRDELKKSPV</sequence>
<dbReference type="Gene3D" id="3.30.2350.10">
    <property type="entry name" value="Pseudouridine synthase"/>
    <property type="match status" value="1"/>
</dbReference>
<evidence type="ECO:0000256" key="10">
    <source>
        <dbReference type="RuleBase" id="RU362028"/>
    </source>
</evidence>
<dbReference type="InterPro" id="IPR001185">
    <property type="entry name" value="MS_channel"/>
</dbReference>
<evidence type="ECO:0000256" key="7">
    <source>
        <dbReference type="ARBA" id="ARBA00023235"/>
    </source>
</evidence>
<dbReference type="EC" id="5.4.99.-" evidence="10"/>
<dbReference type="PANTHER" id="PTHR21600">
    <property type="entry name" value="MITOCHONDRIAL RNA PSEUDOURIDINE SYNTHASE"/>
    <property type="match status" value="1"/>
</dbReference>
<dbReference type="PRINTS" id="PR01264">
    <property type="entry name" value="MECHCHANNEL"/>
</dbReference>
<feature type="domain" description="RNA-binding S4" evidence="12">
    <location>
        <begin position="22"/>
        <end position="84"/>
    </location>
</feature>
<keyword evidence="11" id="KW-0812">Transmembrane</keyword>
<dbReference type="InterPro" id="IPR006145">
    <property type="entry name" value="PsdUridine_synth_RsuA/RluA"/>
</dbReference>
<protein>
    <recommendedName>
        <fullName evidence="10">Pseudouridine synthase</fullName>
        <ecNumber evidence="10">5.4.99.-</ecNumber>
    </recommendedName>
</protein>
<comment type="catalytic activity">
    <reaction evidence="10">
        <text>a uridine in RNA = a pseudouridine in RNA</text>
        <dbReference type="Rhea" id="RHEA:48348"/>
        <dbReference type="Rhea" id="RHEA-COMP:12068"/>
        <dbReference type="Rhea" id="RHEA-COMP:12069"/>
        <dbReference type="ChEBI" id="CHEBI:65314"/>
        <dbReference type="ChEBI" id="CHEBI:65315"/>
    </reaction>
</comment>
<evidence type="ECO:0000256" key="4">
    <source>
        <dbReference type="ARBA" id="ARBA00022448"/>
    </source>
</evidence>
<dbReference type="PROSITE" id="PS50889">
    <property type="entry name" value="S4"/>
    <property type="match status" value="1"/>
</dbReference>
<dbReference type="Gene3D" id="3.10.290.10">
    <property type="entry name" value="RNA-binding S4 domain"/>
    <property type="match status" value="1"/>
</dbReference>
<dbReference type="InterPro" id="IPR002942">
    <property type="entry name" value="S4_RNA-bd"/>
</dbReference>
<dbReference type="SMART" id="SM00363">
    <property type="entry name" value="S4"/>
    <property type="match status" value="1"/>
</dbReference>
<comment type="function">
    <text evidence="10">Responsible for synthesis of pseudouridine from uracil.</text>
</comment>
<dbReference type="EMBL" id="CAXAMM010015891">
    <property type="protein sequence ID" value="CAK9037501.1"/>
    <property type="molecule type" value="Genomic_DNA"/>
</dbReference>